<evidence type="ECO:0000313" key="1">
    <source>
        <dbReference type="EMBL" id="NYD24587.1"/>
    </source>
</evidence>
<sequence>MVESAAALAYEAAVVHSAVDGATCEAASASSTVTDFPDAPDALVLVRNEDVLAVLDIRLCVVAIWWVEVLDFPADLERAAQDQGLGPGLVPLVHGTVFTHLAADSQAQQYLSSRGCTFARLEADAGPTVLNQQVFDLVSQQEVKHLSATQWVR</sequence>
<dbReference type="EMBL" id="JACCBB010000001">
    <property type="protein sequence ID" value="NYD24587.1"/>
    <property type="molecule type" value="Genomic_DNA"/>
</dbReference>
<organism evidence="1 2">
    <name type="scientific">Kineococcus aurantiacus</name>
    <dbReference type="NCBI Taxonomy" id="37633"/>
    <lineage>
        <taxon>Bacteria</taxon>
        <taxon>Bacillati</taxon>
        <taxon>Actinomycetota</taxon>
        <taxon>Actinomycetes</taxon>
        <taxon>Kineosporiales</taxon>
        <taxon>Kineosporiaceae</taxon>
        <taxon>Kineococcus</taxon>
    </lineage>
</organism>
<dbReference type="RefSeq" id="WP_344478932.1">
    <property type="nucleotide sequence ID" value="NZ_BAAAGN010000026.1"/>
</dbReference>
<comment type="caution">
    <text evidence="1">The sequence shown here is derived from an EMBL/GenBank/DDBJ whole genome shotgun (WGS) entry which is preliminary data.</text>
</comment>
<proteinExistence type="predicted"/>
<gene>
    <name evidence="1" type="ORF">BJ968_004127</name>
</gene>
<name>A0A7Y9DPY5_9ACTN</name>
<dbReference type="Proteomes" id="UP000521922">
    <property type="component" value="Unassembled WGS sequence"/>
</dbReference>
<protein>
    <submittedName>
        <fullName evidence="1">Uncharacterized protein</fullName>
    </submittedName>
</protein>
<accession>A0A7Y9DPY5</accession>
<reference evidence="1 2" key="1">
    <citation type="submission" date="2020-07" db="EMBL/GenBank/DDBJ databases">
        <title>Sequencing the genomes of 1000 actinobacteria strains.</title>
        <authorList>
            <person name="Klenk H.-P."/>
        </authorList>
    </citation>
    <scope>NUCLEOTIDE SEQUENCE [LARGE SCALE GENOMIC DNA]</scope>
    <source>
        <strain evidence="1 2">DSM 7487</strain>
    </source>
</reference>
<evidence type="ECO:0000313" key="2">
    <source>
        <dbReference type="Proteomes" id="UP000521922"/>
    </source>
</evidence>
<dbReference type="AlphaFoldDB" id="A0A7Y9DPY5"/>
<keyword evidence="2" id="KW-1185">Reference proteome</keyword>